<accession>A0A345Y870</accession>
<evidence type="ECO:0000313" key="5">
    <source>
        <dbReference type="Proteomes" id="UP000254537"/>
    </source>
</evidence>
<evidence type="ECO:0000259" key="2">
    <source>
        <dbReference type="Pfam" id="PF13240"/>
    </source>
</evidence>
<evidence type="ECO:0000259" key="3">
    <source>
        <dbReference type="Pfam" id="PF15567"/>
    </source>
</evidence>
<gene>
    <name evidence="4" type="ORF">DWG20_12070</name>
</gene>
<dbReference type="OrthoDB" id="3542635at2"/>
<proteinExistence type="predicted"/>
<dbReference type="EMBL" id="CP031337">
    <property type="protein sequence ID" value="AXK40122.1"/>
    <property type="molecule type" value="Genomic_DNA"/>
</dbReference>
<feature type="compositionally biased region" description="Polar residues" evidence="1">
    <location>
        <begin position="538"/>
        <end position="550"/>
    </location>
</feature>
<dbReference type="InterPro" id="IPR026870">
    <property type="entry name" value="Zinc_ribbon_dom"/>
</dbReference>
<evidence type="ECO:0000256" key="1">
    <source>
        <dbReference type="SAM" id="MobiDB-lite"/>
    </source>
</evidence>
<feature type="domain" description="Zinc-ribbon" evidence="2">
    <location>
        <begin position="468"/>
        <end position="489"/>
    </location>
</feature>
<organism evidence="4 5">
    <name type="scientific">Crenobacter cavernae</name>
    <dbReference type="NCBI Taxonomy" id="2290923"/>
    <lineage>
        <taxon>Bacteria</taxon>
        <taxon>Pseudomonadati</taxon>
        <taxon>Pseudomonadota</taxon>
        <taxon>Betaproteobacteria</taxon>
        <taxon>Neisseriales</taxon>
        <taxon>Neisseriaceae</taxon>
        <taxon>Crenobacter</taxon>
    </lineage>
</organism>
<dbReference type="Proteomes" id="UP000254537">
    <property type="component" value="Chromosome"/>
</dbReference>
<reference evidence="4 5" key="1">
    <citation type="submission" date="2018-07" db="EMBL/GenBank/DDBJ databases">
        <title>Crenobacter cavernae sp. nov., isolated from a karst cave.</title>
        <authorList>
            <person name="Zhu H."/>
        </authorList>
    </citation>
    <scope>NUCLEOTIDE SEQUENCE [LARGE SCALE GENOMIC DNA]</scope>
    <source>
        <strain evidence="4 5">K1W11S-77</strain>
    </source>
</reference>
<dbReference type="InterPro" id="IPR029082">
    <property type="entry name" value="Imm35"/>
</dbReference>
<dbReference type="Pfam" id="PF15567">
    <property type="entry name" value="Imm35"/>
    <property type="match status" value="1"/>
</dbReference>
<dbReference type="RefSeq" id="WP_115434052.1">
    <property type="nucleotide sequence ID" value="NZ_CP031337.1"/>
</dbReference>
<evidence type="ECO:0008006" key="6">
    <source>
        <dbReference type="Google" id="ProtNLM"/>
    </source>
</evidence>
<sequence length="675" mass="73056">MVTKEQARRLVEAEVCNDEIVIVDEATIEKPWGWVFSYASKTWLETKDPRYAIVGNAPIIVERQSGRLIDTGTAMPIEHYIANYERCGNPYGLDAPEEWSGEFGKDELCDALLNGAASWNALSPFAEDLDARRQSVGMSDGPSVPSLPPSIAAILARPDLCITHRFAGASVPPAVFFACASHAEGQTFVVVAPEQDGRYALHAFDSAEAYLGWWFFRLSSASDRAISNDLPPTLPLPAFVYALHAVDAYRRAKYQSALSYGAADSLRVGQTEFIATMRDAIARRDLRWLLPAFIQLAPGVATLLKETPIEQLAVLQDAKFLLAQHDQDDGRDVFCFGDAAQRMGNEFIDGIGVAAGFRFEVLTELGALPLIEAFLAPTRLSNHLIELEPDGSGLGVAKHRALTQRELYIALAEMIAVALLPTAPKVALKRAILATASTQEQRDEVLGVSNEQRAAAPDARQASSQIVCSHCGQANPATMKFCGQCGSRLLAEPSVSSPSPEPGTPPVEQTGKTSTIESANTAQSGEPAAAAAPARTVMPQSLTKSPTSPEQRLTVRGWFRSLKRAESRDAMVELEDICALAAVLRHVRDQKLVPEETFKALHGALRVKGPEDTLWTVGLGSLSWSRLANGKWEPADPPEFAFLDEKTLRAMTAISSQSTALLRPDGTRKSNGATP</sequence>
<dbReference type="AlphaFoldDB" id="A0A345Y870"/>
<name>A0A345Y870_9NEIS</name>
<evidence type="ECO:0000313" key="4">
    <source>
        <dbReference type="EMBL" id="AXK40122.1"/>
    </source>
</evidence>
<feature type="region of interest" description="Disordered" evidence="1">
    <location>
        <begin position="492"/>
        <end position="550"/>
    </location>
</feature>
<dbReference type="KEGG" id="ccah:DWG20_12070"/>
<dbReference type="Pfam" id="PF13240">
    <property type="entry name" value="Zn_Ribbon_1"/>
    <property type="match status" value="1"/>
</dbReference>
<feature type="compositionally biased region" description="Polar residues" evidence="1">
    <location>
        <begin position="510"/>
        <end position="524"/>
    </location>
</feature>
<protein>
    <recommendedName>
        <fullName evidence="6">Zinc ribbon domain-containing protein</fullName>
    </recommendedName>
</protein>
<feature type="domain" description="Immunity protein 35" evidence="3">
    <location>
        <begin position="17"/>
        <end position="80"/>
    </location>
</feature>